<sequence length="275" mass="27990">MNRLFRSAALAAVLAVAPTGALAGSVYLNGVKIDGVTNQKFEKATVRIDEAGNIYIEAPGYAARVTTVTPAAPTPPVAPAPQTGAPTAAAPAVAPAAQYPGSVAPASGTAPAQYPVAATPASGTVPAQPPVAAAPATGAPAAPAAAPVAAAPTVPGRITQRYWLVTEQAVPGMTGYDIDVFINSQWLRKLRGNEDQVVADITRNLQPGANTVTLIARKAASGSRRSNSPAHTFRVIIGEGNEGGGNVMIDNPLIHFQKSAADTQDATQEFTLTTR</sequence>
<evidence type="ECO:0000313" key="3">
    <source>
        <dbReference type="Proteomes" id="UP000662747"/>
    </source>
</evidence>
<evidence type="ECO:0000256" key="1">
    <source>
        <dbReference type="SAM" id="SignalP"/>
    </source>
</evidence>
<feature type="signal peptide" evidence="1">
    <location>
        <begin position="1"/>
        <end position="23"/>
    </location>
</feature>
<evidence type="ECO:0008006" key="4">
    <source>
        <dbReference type="Google" id="ProtNLM"/>
    </source>
</evidence>
<proteinExistence type="predicted"/>
<protein>
    <recommendedName>
        <fullName evidence="4">PEGA domain-containing protein</fullName>
    </recommendedName>
</protein>
<dbReference type="RefSeq" id="WP_206728810.1">
    <property type="nucleotide sequence ID" value="NZ_CP071090.1"/>
</dbReference>
<keyword evidence="1" id="KW-0732">Signal</keyword>
<gene>
    <name evidence="2" type="ORF">JY651_21250</name>
</gene>
<dbReference type="EMBL" id="CP071090">
    <property type="protein sequence ID" value="QSQ27284.1"/>
    <property type="molecule type" value="Genomic_DNA"/>
</dbReference>
<evidence type="ECO:0000313" key="2">
    <source>
        <dbReference type="EMBL" id="QSQ27284.1"/>
    </source>
</evidence>
<name>A0ABX7PA01_9BACT</name>
<dbReference type="Proteomes" id="UP000662747">
    <property type="component" value="Chromosome"/>
</dbReference>
<organism evidence="2 3">
    <name type="scientific">Pyxidicoccus parkwayensis</name>
    <dbReference type="NCBI Taxonomy" id="2813578"/>
    <lineage>
        <taxon>Bacteria</taxon>
        <taxon>Pseudomonadati</taxon>
        <taxon>Myxococcota</taxon>
        <taxon>Myxococcia</taxon>
        <taxon>Myxococcales</taxon>
        <taxon>Cystobacterineae</taxon>
        <taxon>Myxococcaceae</taxon>
        <taxon>Pyxidicoccus</taxon>
    </lineage>
</organism>
<reference evidence="2 3" key="1">
    <citation type="submission" date="2021-02" db="EMBL/GenBank/DDBJ databases">
        <title>De Novo genome assembly of isolated myxobacteria.</title>
        <authorList>
            <person name="Stevens D.C."/>
        </authorList>
    </citation>
    <scope>NUCLEOTIDE SEQUENCE [LARGE SCALE GENOMIC DNA]</scope>
    <source>
        <strain evidence="3">SCPEA02</strain>
    </source>
</reference>
<feature type="chain" id="PRO_5046326991" description="PEGA domain-containing protein" evidence="1">
    <location>
        <begin position="24"/>
        <end position="275"/>
    </location>
</feature>
<keyword evidence="3" id="KW-1185">Reference proteome</keyword>
<accession>A0ABX7PA01</accession>